<organism evidence="1 2">
    <name type="scientific">Ruania alkalisoli</name>
    <dbReference type="NCBI Taxonomy" id="2779775"/>
    <lineage>
        <taxon>Bacteria</taxon>
        <taxon>Bacillati</taxon>
        <taxon>Actinomycetota</taxon>
        <taxon>Actinomycetes</taxon>
        <taxon>Micrococcales</taxon>
        <taxon>Ruaniaceae</taxon>
        <taxon>Ruania</taxon>
    </lineage>
</organism>
<sequence>MSATVSMSASMPMLARGRHRNPRRGACFMELASFLAGEAWSDAPACTDESLAHLARLVNDLTSDAARPRLAALIPGVIGLRDLGRGLEDEIALIAAVHALPVASESRQRALAVGIGRTVGEFGRYTTPAQPAVVGWARAKLAEYAALRSWATTFARRIARPDVRDSSAIAITEIAVRGIAEACVPDPDERLHRLLEEVIAHSRARAGLAAREVPALEPHQWRPLVRTS</sequence>
<dbReference type="RefSeq" id="WP_193497119.1">
    <property type="nucleotide sequence ID" value="NZ_CP063169.1"/>
</dbReference>
<proteinExistence type="predicted"/>
<dbReference type="EMBL" id="CP063169">
    <property type="protein sequence ID" value="QOR70438.1"/>
    <property type="molecule type" value="Genomic_DNA"/>
</dbReference>
<accession>A0A7M1SS94</accession>
<dbReference type="Proteomes" id="UP000593758">
    <property type="component" value="Chromosome"/>
</dbReference>
<evidence type="ECO:0000313" key="2">
    <source>
        <dbReference type="Proteomes" id="UP000593758"/>
    </source>
</evidence>
<evidence type="ECO:0000313" key="1">
    <source>
        <dbReference type="EMBL" id="QOR70438.1"/>
    </source>
</evidence>
<dbReference type="KEGG" id="halt:IM660_17895"/>
<reference evidence="1 2" key="1">
    <citation type="submission" date="2020-10" db="EMBL/GenBank/DDBJ databases">
        <title>Haloactinobacterium sp. RN3S43, a bacterium isolated from saline soil.</title>
        <authorList>
            <person name="Sun J.-Q."/>
        </authorList>
    </citation>
    <scope>NUCLEOTIDE SEQUENCE [LARGE SCALE GENOMIC DNA]</scope>
    <source>
        <strain evidence="1 2">RN3S43</strain>
    </source>
</reference>
<dbReference type="AlphaFoldDB" id="A0A7M1SS94"/>
<gene>
    <name evidence="1" type="ORF">IM660_17895</name>
</gene>
<keyword evidence="2" id="KW-1185">Reference proteome</keyword>
<name>A0A7M1SS94_9MICO</name>
<protein>
    <submittedName>
        <fullName evidence="1">Uncharacterized protein</fullName>
    </submittedName>
</protein>